<gene>
    <name evidence="2" type="ORF">MGU_05856</name>
</gene>
<comment type="caution">
    <text evidence="2">The sequence shown here is derived from an EMBL/GenBank/DDBJ whole genome shotgun (WGS) entry which is preliminary data.</text>
</comment>
<proteinExistence type="predicted"/>
<name>A0A0B4GWG4_METGA</name>
<dbReference type="OrthoDB" id="4940508at2759"/>
<feature type="compositionally biased region" description="Acidic residues" evidence="1">
    <location>
        <begin position="246"/>
        <end position="262"/>
    </location>
</feature>
<evidence type="ECO:0000256" key="1">
    <source>
        <dbReference type="SAM" id="MobiDB-lite"/>
    </source>
</evidence>
<keyword evidence="3" id="KW-1185">Reference proteome</keyword>
<accession>A0A0B4GWG4</accession>
<feature type="compositionally biased region" description="Polar residues" evidence="1">
    <location>
        <begin position="223"/>
        <end position="235"/>
    </location>
</feature>
<dbReference type="EMBL" id="AZNH01000018">
    <property type="protein sequence ID" value="KID87078.1"/>
    <property type="molecule type" value="Genomic_DNA"/>
</dbReference>
<dbReference type="Proteomes" id="UP000031192">
    <property type="component" value="Unassembled WGS sequence"/>
</dbReference>
<sequence length="368" mass="40413">MPPLERVDRSTFTPFNPGPLMDPNSFMLAITVIIDYINFGNTRQEVVQLRDLAQAWCERYFSTPQFARHELDRVLKHHPNMFNFSIISRARLDPLPAAAANTNNDDDDDDDAMDVDGFPTYIEPSLFDDNVLYELLDIVAARQQHLQQIHNDDPYAHLRPQVSAASLKETHIIWNLPGVMASLARLNIAALDDGTGFPMFVDPPAPTAADSSMNAGAAPAQRASESGSDMLSECSSGCDCMSLDGTPDEDAELLDGTPDEDAELLDGTSDEDAELSDASFLTAESDGTFHTARTSPEAAGLESLTLDDSQMDLTVVEDAAAEQDVPGEAMEGVEQQRYPVLRGYFAMIKRKMEEARLRLMNADAEDMS</sequence>
<feature type="region of interest" description="Disordered" evidence="1">
    <location>
        <begin position="208"/>
        <end position="262"/>
    </location>
</feature>
<dbReference type="AlphaFoldDB" id="A0A0B4GWG4"/>
<organism evidence="2 3">
    <name type="scientific">Metarhizium guizhouense (strain ARSEF 977)</name>
    <dbReference type="NCBI Taxonomy" id="1276136"/>
    <lineage>
        <taxon>Eukaryota</taxon>
        <taxon>Fungi</taxon>
        <taxon>Dikarya</taxon>
        <taxon>Ascomycota</taxon>
        <taxon>Pezizomycotina</taxon>
        <taxon>Sordariomycetes</taxon>
        <taxon>Hypocreomycetidae</taxon>
        <taxon>Hypocreales</taxon>
        <taxon>Clavicipitaceae</taxon>
        <taxon>Metarhizium</taxon>
    </lineage>
</organism>
<evidence type="ECO:0000313" key="3">
    <source>
        <dbReference type="Proteomes" id="UP000031192"/>
    </source>
</evidence>
<evidence type="ECO:0000313" key="2">
    <source>
        <dbReference type="EMBL" id="KID87078.1"/>
    </source>
</evidence>
<protein>
    <submittedName>
        <fullName evidence="2">Uncharacterized protein</fullName>
    </submittedName>
</protein>
<reference evidence="2 3" key="1">
    <citation type="journal article" date="2014" name="Proc. Natl. Acad. Sci. U.S.A.">
        <title>Trajectory and genomic determinants of fungal-pathogen speciation and host adaptation.</title>
        <authorList>
            <person name="Hu X."/>
            <person name="Xiao G."/>
            <person name="Zheng P."/>
            <person name="Shang Y."/>
            <person name="Su Y."/>
            <person name="Zhang X."/>
            <person name="Liu X."/>
            <person name="Zhan S."/>
            <person name="St Leger R.J."/>
            <person name="Wang C."/>
        </authorList>
    </citation>
    <scope>NUCLEOTIDE SEQUENCE [LARGE SCALE GENOMIC DNA]</scope>
    <source>
        <strain evidence="2 3">ARSEF 977</strain>
    </source>
</reference>
<dbReference type="HOGENOM" id="CLU_049763_0_0_1"/>